<dbReference type="InterPro" id="IPR000701">
    <property type="entry name" value="SuccDH_FuR_B_TM-su"/>
</dbReference>
<feature type="transmembrane region" description="Helical" evidence="16">
    <location>
        <begin position="58"/>
        <end position="78"/>
    </location>
</feature>
<evidence type="ECO:0000256" key="6">
    <source>
        <dbReference type="ARBA" id="ARBA00019425"/>
    </source>
</evidence>
<gene>
    <name evidence="17" type="ORF">NSE01_00810</name>
</gene>
<dbReference type="GO" id="GO:0006099">
    <property type="term" value="P:tricarboxylic acid cycle"/>
    <property type="evidence" value="ECO:0007669"/>
    <property type="project" value="UniProtKB-UniPathway"/>
</dbReference>
<comment type="subunit">
    <text evidence="5">Part of an enzyme complex containing four subunits: a flavoprotein, an iron-sulfur protein, plus two membrane-anchoring proteins, SdhC and SdhD.</text>
</comment>
<keyword evidence="18" id="KW-1185">Reference proteome</keyword>
<evidence type="ECO:0000313" key="18">
    <source>
        <dbReference type="Proteomes" id="UP000321464"/>
    </source>
</evidence>
<reference evidence="17 18" key="1">
    <citation type="submission" date="2019-07" db="EMBL/GenBank/DDBJ databases">
        <title>Whole genome shotgun sequence of Novosphingobium sediminis NBRC 106119.</title>
        <authorList>
            <person name="Hosoyama A."/>
            <person name="Uohara A."/>
            <person name="Ohji S."/>
            <person name="Ichikawa N."/>
        </authorList>
    </citation>
    <scope>NUCLEOTIDE SEQUENCE [LARGE SCALE GENOMIC DNA]</scope>
    <source>
        <strain evidence="17 18">NBRC 106119</strain>
    </source>
</reference>
<organism evidence="17 18">
    <name type="scientific">Novosphingobium sediminis</name>
    <dbReference type="NCBI Taxonomy" id="707214"/>
    <lineage>
        <taxon>Bacteria</taxon>
        <taxon>Pseudomonadati</taxon>
        <taxon>Pseudomonadota</taxon>
        <taxon>Alphaproteobacteria</taxon>
        <taxon>Sphingomonadales</taxon>
        <taxon>Sphingomonadaceae</taxon>
        <taxon>Novosphingobium</taxon>
    </lineage>
</organism>
<dbReference type="UniPathway" id="UPA00223"/>
<evidence type="ECO:0000256" key="9">
    <source>
        <dbReference type="ARBA" id="ARBA00022617"/>
    </source>
</evidence>
<protein>
    <recommendedName>
        <fullName evidence="6">Succinate dehydrogenase hydrophobic membrane anchor subunit</fullName>
    </recommendedName>
</protein>
<dbReference type="Gene3D" id="1.20.1300.10">
    <property type="entry name" value="Fumarate reductase/succinate dehydrogenase, transmembrane subunit"/>
    <property type="match status" value="1"/>
</dbReference>
<evidence type="ECO:0000256" key="10">
    <source>
        <dbReference type="ARBA" id="ARBA00022692"/>
    </source>
</evidence>
<evidence type="ECO:0000256" key="3">
    <source>
        <dbReference type="ARBA" id="ARBA00004141"/>
    </source>
</evidence>
<evidence type="ECO:0000256" key="4">
    <source>
        <dbReference type="ARBA" id="ARBA00005163"/>
    </source>
</evidence>
<keyword evidence="11" id="KW-0479">Metal-binding</keyword>
<comment type="function">
    <text evidence="2">Membrane-anchoring subunit of succinate dehydrogenase (SDH).</text>
</comment>
<comment type="pathway">
    <text evidence="4">Carbohydrate metabolism; tricarboxylic acid cycle.</text>
</comment>
<dbReference type="OrthoDB" id="9809280at2"/>
<dbReference type="EMBL" id="BJYR01000001">
    <property type="protein sequence ID" value="GEN98248.1"/>
    <property type="molecule type" value="Genomic_DNA"/>
</dbReference>
<evidence type="ECO:0000256" key="2">
    <source>
        <dbReference type="ARBA" id="ARBA00004050"/>
    </source>
</evidence>
<dbReference type="GO" id="GO:0020037">
    <property type="term" value="F:heme binding"/>
    <property type="evidence" value="ECO:0007669"/>
    <property type="project" value="InterPro"/>
</dbReference>
<evidence type="ECO:0000256" key="12">
    <source>
        <dbReference type="ARBA" id="ARBA00022982"/>
    </source>
</evidence>
<dbReference type="RefSeq" id="WP_147157641.1">
    <property type="nucleotide sequence ID" value="NZ_BJYR01000001.1"/>
</dbReference>
<evidence type="ECO:0000313" key="17">
    <source>
        <dbReference type="EMBL" id="GEN98248.1"/>
    </source>
</evidence>
<keyword evidence="10 16" id="KW-0812">Transmembrane</keyword>
<name>A0A512AEX5_9SPHN</name>
<evidence type="ECO:0000256" key="15">
    <source>
        <dbReference type="ARBA" id="ARBA00023136"/>
    </source>
</evidence>
<evidence type="ECO:0000256" key="16">
    <source>
        <dbReference type="SAM" id="Phobius"/>
    </source>
</evidence>
<dbReference type="GO" id="GO:0046872">
    <property type="term" value="F:metal ion binding"/>
    <property type="evidence" value="ECO:0007669"/>
    <property type="project" value="UniProtKB-KW"/>
</dbReference>
<comment type="subcellular location">
    <subcellularLocation>
        <location evidence="3">Membrane</location>
        <topology evidence="3">Multi-pass membrane protein</topology>
    </subcellularLocation>
</comment>
<keyword evidence="14" id="KW-0408">Iron</keyword>
<dbReference type="Pfam" id="PF01127">
    <property type="entry name" value="Sdh_cyt"/>
    <property type="match status" value="1"/>
</dbReference>
<keyword evidence="8" id="KW-0816">Tricarboxylic acid cycle</keyword>
<dbReference type="Proteomes" id="UP000321464">
    <property type="component" value="Unassembled WGS sequence"/>
</dbReference>
<comment type="caution">
    <text evidence="17">The sequence shown here is derived from an EMBL/GenBank/DDBJ whole genome shotgun (WGS) entry which is preliminary data.</text>
</comment>
<keyword evidence="12" id="KW-0249">Electron transport</keyword>
<evidence type="ECO:0000256" key="11">
    <source>
        <dbReference type="ARBA" id="ARBA00022723"/>
    </source>
</evidence>
<dbReference type="InterPro" id="IPR034804">
    <property type="entry name" value="SQR/QFR_C/D"/>
</dbReference>
<dbReference type="CDD" id="cd03495">
    <property type="entry name" value="SQR_TypeC_SdhD_like"/>
    <property type="match status" value="1"/>
</dbReference>
<evidence type="ECO:0000256" key="14">
    <source>
        <dbReference type="ARBA" id="ARBA00023004"/>
    </source>
</evidence>
<keyword evidence="13 16" id="KW-1133">Transmembrane helix</keyword>
<evidence type="ECO:0000256" key="7">
    <source>
        <dbReference type="ARBA" id="ARBA00022448"/>
    </source>
</evidence>
<comment type="cofactor">
    <cofactor evidence="1">
        <name>heme</name>
        <dbReference type="ChEBI" id="CHEBI:30413"/>
    </cofactor>
</comment>
<keyword evidence="9" id="KW-0349">Heme</keyword>
<keyword evidence="15 16" id="KW-0472">Membrane</keyword>
<dbReference type="AlphaFoldDB" id="A0A512AEX5"/>
<evidence type="ECO:0000256" key="13">
    <source>
        <dbReference type="ARBA" id="ARBA00022989"/>
    </source>
</evidence>
<dbReference type="InterPro" id="IPR014312">
    <property type="entry name" value="Succ_DH_anchor"/>
</dbReference>
<dbReference type="NCBIfam" id="TIGR02968">
    <property type="entry name" value="succ_dehyd_anc"/>
    <property type="match status" value="1"/>
</dbReference>
<evidence type="ECO:0000256" key="5">
    <source>
        <dbReference type="ARBA" id="ARBA00011558"/>
    </source>
</evidence>
<feature type="transmembrane region" description="Helical" evidence="16">
    <location>
        <begin position="28"/>
        <end position="46"/>
    </location>
</feature>
<dbReference type="SUPFAM" id="SSF81343">
    <property type="entry name" value="Fumarate reductase respiratory complex transmembrane subunits"/>
    <property type="match status" value="1"/>
</dbReference>
<sequence length="127" mass="13495">MGNGTSIGRVRGLGSSHHGTGHFLSSRLTAVGNLVLIPFLMVSLLLMPSHDYATVHAWAAKPLPATALILIMINTFYHARLGIQVMLEDYVHEDGGKIAAWLFINFVPFAGAAFGIVSVVRIALGGA</sequence>
<dbReference type="GO" id="GO:0016020">
    <property type="term" value="C:membrane"/>
    <property type="evidence" value="ECO:0007669"/>
    <property type="project" value="UniProtKB-SubCell"/>
</dbReference>
<evidence type="ECO:0000256" key="1">
    <source>
        <dbReference type="ARBA" id="ARBA00001971"/>
    </source>
</evidence>
<feature type="transmembrane region" description="Helical" evidence="16">
    <location>
        <begin position="98"/>
        <end position="124"/>
    </location>
</feature>
<accession>A0A512AEX5</accession>
<proteinExistence type="predicted"/>
<keyword evidence="7" id="KW-0813">Transport</keyword>
<evidence type="ECO:0000256" key="8">
    <source>
        <dbReference type="ARBA" id="ARBA00022532"/>
    </source>
</evidence>